<comment type="caution">
    <text evidence="2">The sequence shown here is derived from an EMBL/GenBank/DDBJ whole genome shotgun (WGS) entry which is preliminary data.</text>
</comment>
<dbReference type="Proteomes" id="UP000297777">
    <property type="component" value="Unassembled WGS sequence"/>
</dbReference>
<evidence type="ECO:0000313" key="3">
    <source>
        <dbReference type="Proteomes" id="UP000297777"/>
    </source>
</evidence>
<sequence>MMHIAADVSNYASSVATQDHRPSLDEPAEIALLPVDRVDCNGVIFDNHLVCINRPTRKVWPTPSSHAA</sequence>
<evidence type="ECO:0000256" key="1">
    <source>
        <dbReference type="SAM" id="MobiDB-lite"/>
    </source>
</evidence>
<evidence type="ECO:0000313" key="2">
    <source>
        <dbReference type="EMBL" id="TGO07682.1"/>
    </source>
</evidence>
<accession>A0A4Z1EA64</accession>
<reference evidence="2 3" key="1">
    <citation type="submission" date="2017-12" db="EMBL/GenBank/DDBJ databases">
        <title>Comparative genomics of Botrytis spp.</title>
        <authorList>
            <person name="Valero-Jimenez C.A."/>
            <person name="Tapia P."/>
            <person name="Veloso J."/>
            <person name="Silva-Moreno E."/>
            <person name="Staats M."/>
            <person name="Valdes J.H."/>
            <person name="Van Kan J.A.L."/>
        </authorList>
    </citation>
    <scope>NUCLEOTIDE SEQUENCE [LARGE SCALE GENOMIC DNA]</scope>
    <source>
        <strain evidence="2 3">Bt9001</strain>
    </source>
</reference>
<proteinExistence type="predicted"/>
<organism evidence="2 3">
    <name type="scientific">Botrytis tulipae</name>
    <dbReference type="NCBI Taxonomy" id="87230"/>
    <lineage>
        <taxon>Eukaryota</taxon>
        <taxon>Fungi</taxon>
        <taxon>Dikarya</taxon>
        <taxon>Ascomycota</taxon>
        <taxon>Pezizomycotina</taxon>
        <taxon>Leotiomycetes</taxon>
        <taxon>Helotiales</taxon>
        <taxon>Sclerotiniaceae</taxon>
        <taxon>Botrytis</taxon>
    </lineage>
</organism>
<dbReference type="AlphaFoldDB" id="A0A4Z1EA64"/>
<feature type="region of interest" description="Disordered" evidence="1">
    <location>
        <begin position="1"/>
        <end position="23"/>
    </location>
</feature>
<keyword evidence="3" id="KW-1185">Reference proteome</keyword>
<protein>
    <submittedName>
        <fullName evidence="2">Uncharacterized protein</fullName>
    </submittedName>
</protein>
<dbReference type="EMBL" id="PQXH01000255">
    <property type="protein sequence ID" value="TGO07682.1"/>
    <property type="molecule type" value="Genomic_DNA"/>
</dbReference>
<name>A0A4Z1EA64_9HELO</name>
<gene>
    <name evidence="2" type="ORF">BTUL_0255g00150</name>
</gene>